<comment type="caution">
    <text evidence="2">The sequence shown here is derived from an EMBL/GenBank/DDBJ whole genome shotgun (WGS) entry which is preliminary data.</text>
</comment>
<dbReference type="EMBL" id="JAULSV010000006">
    <property type="protein sequence ID" value="KAK0641786.1"/>
    <property type="molecule type" value="Genomic_DNA"/>
</dbReference>
<protein>
    <recommendedName>
        <fullName evidence="1">Heterokaryon incompatibility domain-containing protein</fullName>
    </recommendedName>
</protein>
<gene>
    <name evidence="2" type="ORF">B0T16DRAFT_220762</name>
</gene>
<evidence type="ECO:0000313" key="2">
    <source>
        <dbReference type="EMBL" id="KAK0641786.1"/>
    </source>
</evidence>
<dbReference type="Pfam" id="PF06985">
    <property type="entry name" value="HET"/>
    <property type="match status" value="1"/>
</dbReference>
<evidence type="ECO:0000313" key="3">
    <source>
        <dbReference type="Proteomes" id="UP001174936"/>
    </source>
</evidence>
<dbReference type="InterPro" id="IPR010730">
    <property type="entry name" value="HET"/>
</dbReference>
<keyword evidence="3" id="KW-1185">Reference proteome</keyword>
<accession>A0AA39XYC1</accession>
<dbReference type="PANTHER" id="PTHR33112">
    <property type="entry name" value="DOMAIN PROTEIN, PUTATIVE-RELATED"/>
    <property type="match status" value="1"/>
</dbReference>
<proteinExistence type="predicted"/>
<dbReference type="AlphaFoldDB" id="A0AA39XYC1"/>
<reference evidence="2" key="1">
    <citation type="submission" date="2023-06" db="EMBL/GenBank/DDBJ databases">
        <title>Genome-scale phylogeny and comparative genomics of the fungal order Sordariales.</title>
        <authorList>
            <consortium name="Lawrence Berkeley National Laboratory"/>
            <person name="Hensen N."/>
            <person name="Bonometti L."/>
            <person name="Westerberg I."/>
            <person name="Brannstrom I.O."/>
            <person name="Guillou S."/>
            <person name="Cros-Aarteil S."/>
            <person name="Calhoun S."/>
            <person name="Haridas S."/>
            <person name="Kuo A."/>
            <person name="Mondo S."/>
            <person name="Pangilinan J."/>
            <person name="Riley R."/>
            <person name="Labutti K."/>
            <person name="Andreopoulos B."/>
            <person name="Lipzen A."/>
            <person name="Chen C."/>
            <person name="Yanf M."/>
            <person name="Daum C."/>
            <person name="Ng V."/>
            <person name="Clum A."/>
            <person name="Steindorff A."/>
            <person name="Ohm R."/>
            <person name="Martin F."/>
            <person name="Silar P."/>
            <person name="Natvig D."/>
            <person name="Lalanne C."/>
            <person name="Gautier V."/>
            <person name="Ament-Velasquez S.L."/>
            <person name="Kruys A."/>
            <person name="Hutchinson M.I."/>
            <person name="Powell A.J."/>
            <person name="Barry K."/>
            <person name="Miller A.N."/>
            <person name="Grigoriev I.V."/>
            <person name="Debuchy R."/>
            <person name="Gladieux P."/>
            <person name="Thoren M.H."/>
            <person name="Johannesson H."/>
        </authorList>
    </citation>
    <scope>NUCLEOTIDE SEQUENCE</scope>
    <source>
        <strain evidence="2">SMH2532-1</strain>
    </source>
</reference>
<dbReference type="Proteomes" id="UP001174936">
    <property type="component" value="Unassembled WGS sequence"/>
</dbReference>
<organism evidence="2 3">
    <name type="scientific">Cercophora newfieldiana</name>
    <dbReference type="NCBI Taxonomy" id="92897"/>
    <lineage>
        <taxon>Eukaryota</taxon>
        <taxon>Fungi</taxon>
        <taxon>Dikarya</taxon>
        <taxon>Ascomycota</taxon>
        <taxon>Pezizomycotina</taxon>
        <taxon>Sordariomycetes</taxon>
        <taxon>Sordariomycetidae</taxon>
        <taxon>Sordariales</taxon>
        <taxon>Lasiosphaeriaceae</taxon>
        <taxon>Cercophora</taxon>
    </lineage>
</organism>
<name>A0AA39XYC1_9PEZI</name>
<dbReference type="PANTHER" id="PTHR33112:SF16">
    <property type="entry name" value="HETEROKARYON INCOMPATIBILITY DOMAIN-CONTAINING PROTEIN"/>
    <property type="match status" value="1"/>
</dbReference>
<sequence>MMMLTTGGGSSTAWEKIYENAICTIVDAAGTDADCGLYGVRPRQHLPYQTTFNLGGTLHASPMAIARPTLGDSISKSQWNTRGWKYQEICLSPRSFCFTPHEVFFSCEHCHRREGYALESITLEMQDFRHTGPCWLSAFYNSPRHPRLMTRYKGLPFSPGSLDFEAYRAAVRQYTSRQLIYSSDMVNAYEGIFHRFADVKLHWMGFTTPPSVRTYLGTPRGFFPRDCSGFLSRAPFEGPFRGPTRLCRPKASRLGPGRLGTAQWVLSLSMTPTDHGGKGRRASDQEQRPCTFAIDAILARCKFCDKFFNTIAHASVTKTLPDGSTSGATGAGKGTRFDNAWYRMHWNPTFYCLRISIYTWGPRTFFYTLESTTTVTHVSTISYITTSTSILIAVVCKPTKGGELFHMIFAINIRYK</sequence>
<evidence type="ECO:0000259" key="1">
    <source>
        <dbReference type="Pfam" id="PF06985"/>
    </source>
</evidence>
<feature type="domain" description="Heterokaryon incompatibility" evidence="1">
    <location>
        <begin position="15"/>
        <end position="88"/>
    </location>
</feature>